<reference evidence="2" key="1">
    <citation type="submission" date="2023-02" db="EMBL/GenBank/DDBJ databases">
        <title>Colletotrichum kahawae CIFC_Que2 genome sequencing and assembly.</title>
        <authorList>
            <person name="Baroncelli R."/>
        </authorList>
    </citation>
    <scope>NUCLEOTIDE SEQUENCE</scope>
    <source>
        <strain evidence="2">CIFC_Que2</strain>
    </source>
</reference>
<feature type="region of interest" description="Disordered" evidence="1">
    <location>
        <begin position="30"/>
        <end position="61"/>
    </location>
</feature>
<protein>
    <submittedName>
        <fullName evidence="2">Uncharacterized protein</fullName>
    </submittedName>
</protein>
<keyword evidence="3" id="KW-1185">Reference proteome</keyword>
<dbReference type="AlphaFoldDB" id="A0AAE0DDA3"/>
<sequence>MLSDPLCGQAVEAHLQTYASKALKADCERSKRQADEIRKKASRAVSRAKEGASDPQDRSSEIERLGEAVDPFVRHALDLWRSGSGTNAPSLVFDLLMDFADWLIWKEWDCGVCGDNEDNDHVHLDIEDIFVGIVRQELEKCEDPKEWLQRVETKDWVSKVDKLNSCIDKNNINKCSCHKYVRLKQLLETGTEKD</sequence>
<evidence type="ECO:0000256" key="1">
    <source>
        <dbReference type="SAM" id="MobiDB-lite"/>
    </source>
</evidence>
<name>A0AAE0DDA3_COLKA</name>
<proteinExistence type="predicted"/>
<organism evidence="2 3">
    <name type="scientific">Colletotrichum kahawae</name>
    <name type="common">Coffee berry disease fungus</name>
    <dbReference type="NCBI Taxonomy" id="34407"/>
    <lineage>
        <taxon>Eukaryota</taxon>
        <taxon>Fungi</taxon>
        <taxon>Dikarya</taxon>
        <taxon>Ascomycota</taxon>
        <taxon>Pezizomycotina</taxon>
        <taxon>Sordariomycetes</taxon>
        <taxon>Hypocreomycetidae</taxon>
        <taxon>Glomerellales</taxon>
        <taxon>Glomerellaceae</taxon>
        <taxon>Colletotrichum</taxon>
        <taxon>Colletotrichum gloeosporioides species complex</taxon>
    </lineage>
</organism>
<dbReference type="Proteomes" id="UP001281614">
    <property type="component" value="Unassembled WGS sequence"/>
</dbReference>
<accession>A0AAE0DDA3</accession>
<gene>
    <name evidence="2" type="ORF">CKAH01_12063</name>
</gene>
<evidence type="ECO:0000313" key="2">
    <source>
        <dbReference type="EMBL" id="KAK2777515.1"/>
    </source>
</evidence>
<dbReference type="EMBL" id="VYYT01000018">
    <property type="protein sequence ID" value="KAK2777515.1"/>
    <property type="molecule type" value="Genomic_DNA"/>
</dbReference>
<comment type="caution">
    <text evidence="2">The sequence shown here is derived from an EMBL/GenBank/DDBJ whole genome shotgun (WGS) entry which is preliminary data.</text>
</comment>
<evidence type="ECO:0000313" key="3">
    <source>
        <dbReference type="Proteomes" id="UP001281614"/>
    </source>
</evidence>
<feature type="compositionally biased region" description="Basic and acidic residues" evidence="1">
    <location>
        <begin position="47"/>
        <end position="61"/>
    </location>
</feature>
<feature type="compositionally biased region" description="Basic and acidic residues" evidence="1">
    <location>
        <begin position="30"/>
        <end position="39"/>
    </location>
</feature>